<reference evidence="1 2" key="1">
    <citation type="submission" date="2016-10" db="EMBL/GenBank/DDBJ databases">
        <authorList>
            <person name="de Groot N.N."/>
        </authorList>
    </citation>
    <scope>NUCLEOTIDE SEQUENCE [LARGE SCALE GENOMIC DNA]</scope>
    <source>
        <strain evidence="1 2">DSM 44892</strain>
    </source>
</reference>
<evidence type="ECO:0000313" key="2">
    <source>
        <dbReference type="Proteomes" id="UP000183263"/>
    </source>
</evidence>
<dbReference type="OrthoDB" id="4483864at2"/>
<proteinExistence type="predicted"/>
<evidence type="ECO:0000313" key="1">
    <source>
        <dbReference type="EMBL" id="SDH13485.1"/>
    </source>
</evidence>
<gene>
    <name evidence="1" type="ORF">SAMN05444695_101257</name>
</gene>
<organism evidence="1 2">
    <name type="scientific">Rhodococcus triatomae</name>
    <dbReference type="NCBI Taxonomy" id="300028"/>
    <lineage>
        <taxon>Bacteria</taxon>
        <taxon>Bacillati</taxon>
        <taxon>Actinomycetota</taxon>
        <taxon>Actinomycetes</taxon>
        <taxon>Mycobacteriales</taxon>
        <taxon>Nocardiaceae</taxon>
        <taxon>Rhodococcus</taxon>
    </lineage>
</organism>
<dbReference type="AlphaFoldDB" id="A0A1G7ZXS6"/>
<dbReference type="RefSeq" id="WP_072737963.1">
    <property type="nucleotide sequence ID" value="NZ_CP048813.1"/>
</dbReference>
<sequence>MDPRREDSLVWRLPMFGGAGAPDNPEFDLPQAWAHALDAVARDLRCLRAGRDVNLDRLAWKFAVDDEYLVAIGWDGVRGLGGFMRRDGLMLDAGYDEAVVWVADTVQTELAGYEFVQWPSEGCHLFLTPH</sequence>
<accession>A0A1G7ZXS6</accession>
<keyword evidence="2" id="KW-1185">Reference proteome</keyword>
<name>A0A1G7ZXS6_9NOCA</name>
<protein>
    <submittedName>
        <fullName evidence="1">Uncharacterized protein</fullName>
    </submittedName>
</protein>
<dbReference type="EMBL" id="FNDN01000001">
    <property type="protein sequence ID" value="SDH13485.1"/>
    <property type="molecule type" value="Genomic_DNA"/>
</dbReference>
<dbReference type="Proteomes" id="UP000183263">
    <property type="component" value="Unassembled WGS sequence"/>
</dbReference>